<accession>F0XW43</accession>
<dbReference type="SMART" id="SM00360">
    <property type="entry name" value="RRM"/>
    <property type="match status" value="1"/>
</dbReference>
<gene>
    <name evidence="4" type="ORF">AURANDRAFT_9576</name>
</gene>
<dbReference type="InterPro" id="IPR000504">
    <property type="entry name" value="RRM_dom"/>
</dbReference>
<name>F0XW43_AURAN</name>
<dbReference type="RefSeq" id="XP_009032153.1">
    <property type="nucleotide sequence ID" value="XM_009033905.1"/>
</dbReference>
<dbReference type="OMA" id="HIINGHQ"/>
<dbReference type="EMBL" id="GL833120">
    <property type="protein sequence ID" value="EGB13033.1"/>
    <property type="molecule type" value="Genomic_DNA"/>
</dbReference>
<dbReference type="PANTHER" id="PTHR48024">
    <property type="entry name" value="GEO13361P1-RELATED"/>
    <property type="match status" value="1"/>
</dbReference>
<dbReference type="Gene3D" id="3.30.70.330">
    <property type="match status" value="1"/>
</dbReference>
<organism evidence="5">
    <name type="scientific">Aureococcus anophagefferens</name>
    <name type="common">Harmful bloom alga</name>
    <dbReference type="NCBI Taxonomy" id="44056"/>
    <lineage>
        <taxon>Eukaryota</taxon>
        <taxon>Sar</taxon>
        <taxon>Stramenopiles</taxon>
        <taxon>Ochrophyta</taxon>
        <taxon>Pelagophyceae</taxon>
        <taxon>Pelagomonadales</taxon>
        <taxon>Pelagomonadaceae</taxon>
        <taxon>Aureococcus</taxon>
    </lineage>
</organism>
<reference evidence="4 5" key="1">
    <citation type="journal article" date="2011" name="Proc. Natl. Acad. Sci. U.S.A.">
        <title>Niche of harmful alga Aureococcus anophagefferens revealed through ecogenomics.</title>
        <authorList>
            <person name="Gobler C.J."/>
            <person name="Berry D.L."/>
            <person name="Dyhrman S.T."/>
            <person name="Wilhelm S.W."/>
            <person name="Salamov A."/>
            <person name="Lobanov A.V."/>
            <person name="Zhang Y."/>
            <person name="Collier J.L."/>
            <person name="Wurch L.L."/>
            <person name="Kustka A.B."/>
            <person name="Dill B.D."/>
            <person name="Shah M."/>
            <person name="VerBerkmoes N.C."/>
            <person name="Kuo A."/>
            <person name="Terry A."/>
            <person name="Pangilinan J."/>
            <person name="Lindquist E.A."/>
            <person name="Lucas S."/>
            <person name="Paulsen I.T."/>
            <person name="Hattenrath-Lehmann T.K."/>
            <person name="Talmage S.C."/>
            <person name="Walker E.A."/>
            <person name="Koch F."/>
            <person name="Burson A.M."/>
            <person name="Marcoval M.A."/>
            <person name="Tang Y.Z."/>
            <person name="Lecleir G.R."/>
            <person name="Coyne K.J."/>
            <person name="Berg G.M."/>
            <person name="Bertrand E.M."/>
            <person name="Saito M.A."/>
            <person name="Gladyshev V.N."/>
            <person name="Grigoriev I.V."/>
        </authorList>
    </citation>
    <scope>NUCLEOTIDE SEQUENCE [LARGE SCALE GENOMIC DNA]</scope>
    <source>
        <strain evidence="5">CCMP 1984</strain>
    </source>
</reference>
<dbReference type="Proteomes" id="UP000002729">
    <property type="component" value="Unassembled WGS sequence"/>
</dbReference>
<evidence type="ECO:0000313" key="4">
    <source>
        <dbReference type="EMBL" id="EGB13033.1"/>
    </source>
</evidence>
<evidence type="ECO:0000256" key="1">
    <source>
        <dbReference type="ARBA" id="ARBA00022884"/>
    </source>
</evidence>
<dbReference type="AlphaFoldDB" id="F0XW43"/>
<evidence type="ECO:0000256" key="2">
    <source>
        <dbReference type="PROSITE-ProRule" id="PRU00176"/>
    </source>
</evidence>
<dbReference type="GeneID" id="20229432"/>
<dbReference type="InterPro" id="IPR012677">
    <property type="entry name" value="Nucleotide-bd_a/b_plait_sf"/>
</dbReference>
<evidence type="ECO:0000259" key="3">
    <source>
        <dbReference type="PROSITE" id="PS50102"/>
    </source>
</evidence>
<sequence length="72" mass="7976">SDPTKLFVGALAWQTDATALRNHFSQFSEVLDAIVMKDRDTRQSRGFGFVTLASQAAANRVLNDKHVLDGRI</sequence>
<dbReference type="GO" id="GO:0003723">
    <property type="term" value="F:RNA binding"/>
    <property type="evidence" value="ECO:0007669"/>
    <property type="project" value="UniProtKB-UniRule"/>
</dbReference>
<dbReference type="KEGG" id="aaf:AURANDRAFT_9576"/>
<keyword evidence="5" id="KW-1185">Reference proteome</keyword>
<dbReference type="Pfam" id="PF00076">
    <property type="entry name" value="RRM_1"/>
    <property type="match status" value="1"/>
</dbReference>
<dbReference type="OrthoDB" id="1875751at2759"/>
<dbReference type="PROSITE" id="PS50102">
    <property type="entry name" value="RRM"/>
    <property type="match status" value="1"/>
</dbReference>
<feature type="domain" description="RRM" evidence="3">
    <location>
        <begin position="4"/>
        <end position="72"/>
    </location>
</feature>
<dbReference type="PANTHER" id="PTHR48024:SF56">
    <property type="entry name" value="HETEROGENEOUS NUCLEAR RIBONUCLEOPROTEIN A0"/>
    <property type="match status" value="1"/>
</dbReference>
<protein>
    <recommendedName>
        <fullName evidence="3">RRM domain-containing protein</fullName>
    </recommendedName>
</protein>
<dbReference type="InterPro" id="IPR050886">
    <property type="entry name" value="RNA-binding_reg"/>
</dbReference>
<dbReference type="SUPFAM" id="SSF54928">
    <property type="entry name" value="RNA-binding domain, RBD"/>
    <property type="match status" value="1"/>
</dbReference>
<dbReference type="InParanoid" id="F0XW43"/>
<evidence type="ECO:0000313" key="5">
    <source>
        <dbReference type="Proteomes" id="UP000002729"/>
    </source>
</evidence>
<feature type="non-terminal residue" evidence="4">
    <location>
        <position position="1"/>
    </location>
</feature>
<feature type="non-terminal residue" evidence="4">
    <location>
        <position position="72"/>
    </location>
</feature>
<dbReference type="eggNOG" id="KOG4205">
    <property type="taxonomic scope" value="Eukaryota"/>
</dbReference>
<proteinExistence type="predicted"/>
<dbReference type="InterPro" id="IPR035979">
    <property type="entry name" value="RBD_domain_sf"/>
</dbReference>
<keyword evidence="1 2" id="KW-0694">RNA-binding</keyword>